<accession>A0A077ZD48</accession>
<dbReference type="InterPro" id="IPR007725">
    <property type="entry name" value="TIMELESS_C"/>
</dbReference>
<reference evidence="9" key="1">
    <citation type="submission" date="2014-01" db="EMBL/GenBank/DDBJ databases">
        <authorList>
            <person name="Aslett M."/>
        </authorList>
    </citation>
    <scope>NUCLEOTIDE SEQUENCE</scope>
</reference>
<keyword evidence="10" id="KW-1185">Reference proteome</keyword>
<dbReference type="Pfam" id="PF05029">
    <property type="entry name" value="TIMELESS_C"/>
    <property type="match status" value="1"/>
</dbReference>
<evidence type="ECO:0000259" key="8">
    <source>
        <dbReference type="Pfam" id="PF05029"/>
    </source>
</evidence>
<feature type="coiled-coil region" evidence="5">
    <location>
        <begin position="249"/>
        <end position="276"/>
    </location>
</feature>
<feature type="domain" description="Timeless N-terminal" evidence="7">
    <location>
        <begin position="22"/>
        <end position="285"/>
    </location>
</feature>
<comment type="similarity">
    <text evidence="2">Belongs to the timeless family.</text>
</comment>
<dbReference type="Proteomes" id="UP000030665">
    <property type="component" value="Unassembled WGS sequence"/>
</dbReference>
<dbReference type="PANTHER" id="PTHR22940">
    <property type="entry name" value="TIMEOUT/TIMELESS-2"/>
    <property type="match status" value="1"/>
</dbReference>
<dbReference type="InterPro" id="IPR044998">
    <property type="entry name" value="Timeless"/>
</dbReference>
<keyword evidence="5" id="KW-0175">Coiled coil</keyword>
<feature type="compositionally biased region" description="Low complexity" evidence="6">
    <location>
        <begin position="1002"/>
        <end position="1016"/>
    </location>
</feature>
<dbReference type="STRING" id="36087.A0A077ZD48"/>
<evidence type="ECO:0000256" key="2">
    <source>
        <dbReference type="ARBA" id="ARBA00008174"/>
    </source>
</evidence>
<sequence length="1208" mass="138227">MEEINKDLQAAVGSLGFLDGQKYMKEPDCHETLKDIIYFLRRDDVDNTARKFIASCNVIGNDLVPIAICYPDDPDLFDSVMKLLVNLTQPVDILTEHNDRRLMHTNAEASTLLHCLQQSQSAFADERLFVVLTTKLKPLIDMKWHERREEQVVLIQRILTFCKQVLSIPPMKTTSLLVSSWTVADRIILAMEKSKFLDALLDIAKSHSCRDFQFVCLEIIRALLTSQVTCDCQFDENNNSAEQEAQWDEQRKLMLKSQLEDEMRETEKERKMVAARNKRFPSVYAIRGKKAIGGVNDAISLTPKVTTGQLAQDYLKKPKKFGKKQVKAELEPEKLSPFPVRVALKNFCCSLLRTGFCQLMNTCYQTIMRGETRNWWATECYLWAGSFFLRFCRYYSLRLCNLNILTSVSAVHFVQQELQTCVEMTETDKENISRWSRRAQLALQAYCEQIKALWFISQGSDPDAAASASETLGVIFRVVEYRELLISLLKNYNPAHLSKSFLKDLIEGTHFYLEVLDFFCKLHGGSMTVQRKVRQTRRRKKLEKPNKEAATQETSATDSVAAAPKSKEDDWSKLEEELKQALDDPSSIPDDVVPLDFTVEYQFEEQTAGKIKIQNALLEAKAGEAISLLRACKELWPEHETFSCPDEIRSLKTIFFEEYPEREMLESSNQIGDGLDDVIQNDEAAEQAEVEFEMDESDNDDLKPFGIDKRSSIREVSLQADDIIQRYANPTSLQWYFWLLKDFEKNSLRLNHCIVVMLRRVAFEVHLAPMLYQASFFRILQRLGAGRRSRSFRERHKELIAFGEQLLTSFFELLPKNPNLLVEVLFWKSAREAYELQHGYGSFNMSDGAMLSKTETFDAHLKQLYSEFCSVPSRPLESLIGFIEERLQGQYSRKKIIRAMKRCDIPLVLPLSDRRKKSRGQWTADEEAELTRLYNEFKDQQDCCEAIATAMSTGRSKGQVKRKLRQLDLPLKAKVRRSSKRHSSDVRIPEQSEHYDLNVFENDISSSENSHDSTSSSEEEDEDFAPSISLPALVGSLMKSGFGEAIDWLIQVITETIEDNAAQKTSEIGEAIPVVPIEEIHCKAVRRPDFKRLLHELNFWAPDGIQHKYWRIPDTFSVLQLQACVDKLKEACTVGNEGSSMGPAAVELSKSPTPKRFRIASDDSSDEENICINSSSKIENSESAAFDGNFSANISFQNFVSDDDDDDQ</sequence>
<dbReference type="InterPro" id="IPR006906">
    <property type="entry name" value="Timeless_N"/>
</dbReference>
<dbReference type="Pfam" id="PF04821">
    <property type="entry name" value="TIMELESS"/>
    <property type="match status" value="1"/>
</dbReference>
<evidence type="ECO:0000313" key="10">
    <source>
        <dbReference type="Proteomes" id="UP000030665"/>
    </source>
</evidence>
<feature type="compositionally biased region" description="Basic residues" evidence="6">
    <location>
        <begin position="533"/>
        <end position="542"/>
    </location>
</feature>
<feature type="region of interest" description="Disordered" evidence="6">
    <location>
        <begin position="1002"/>
        <end position="1024"/>
    </location>
</feature>
<evidence type="ECO:0000256" key="5">
    <source>
        <dbReference type="SAM" id="Coils"/>
    </source>
</evidence>
<dbReference type="GO" id="GO:0031298">
    <property type="term" value="C:replication fork protection complex"/>
    <property type="evidence" value="ECO:0007669"/>
    <property type="project" value="TreeGrafter"/>
</dbReference>
<dbReference type="Pfam" id="PF26019">
    <property type="entry name" value="HTH_TIMELESS"/>
    <property type="match status" value="1"/>
</dbReference>
<evidence type="ECO:0000259" key="7">
    <source>
        <dbReference type="Pfam" id="PF04821"/>
    </source>
</evidence>
<gene>
    <name evidence="9" type="ORF">TTRE_0000658401</name>
</gene>
<proteinExistence type="inferred from homology"/>
<comment type="subcellular location">
    <subcellularLocation>
        <location evidence="1">Nucleus</location>
    </subcellularLocation>
</comment>
<name>A0A077ZD48_TRITR</name>
<feature type="domain" description="Timeless C-terminal" evidence="8">
    <location>
        <begin position="1035"/>
        <end position="1121"/>
    </location>
</feature>
<reference evidence="9" key="2">
    <citation type="submission" date="2014-03" db="EMBL/GenBank/DDBJ databases">
        <title>The whipworm genome and dual-species transcriptomics of an intimate host-pathogen interaction.</title>
        <authorList>
            <person name="Foth B.J."/>
            <person name="Tsai I.J."/>
            <person name="Reid A.J."/>
            <person name="Bancroft A.J."/>
            <person name="Nichol S."/>
            <person name="Tracey A."/>
            <person name="Holroyd N."/>
            <person name="Cotton J.A."/>
            <person name="Stanley E.J."/>
            <person name="Zarowiecki M."/>
            <person name="Liu J.Z."/>
            <person name="Huckvale T."/>
            <person name="Cooper P.J."/>
            <person name="Grencis R.K."/>
            <person name="Berriman M."/>
        </authorList>
    </citation>
    <scope>NUCLEOTIDE SEQUENCE [LARGE SCALE GENOMIC DNA]</scope>
</reference>
<dbReference type="EMBL" id="HG806299">
    <property type="protein sequence ID" value="CDW58277.1"/>
    <property type="molecule type" value="Genomic_DNA"/>
</dbReference>
<dbReference type="GO" id="GO:0043111">
    <property type="term" value="P:replication fork arrest"/>
    <property type="evidence" value="ECO:0007669"/>
    <property type="project" value="TreeGrafter"/>
</dbReference>
<dbReference type="GO" id="GO:0048511">
    <property type="term" value="P:rhythmic process"/>
    <property type="evidence" value="ECO:0007669"/>
    <property type="project" value="UniProtKB-KW"/>
</dbReference>
<feature type="compositionally biased region" description="Polar residues" evidence="6">
    <location>
        <begin position="549"/>
        <end position="558"/>
    </location>
</feature>
<protein>
    <submittedName>
        <fullName evidence="9">Timeless protein</fullName>
    </submittedName>
</protein>
<evidence type="ECO:0000313" key="9">
    <source>
        <dbReference type="EMBL" id="CDW58277.1"/>
    </source>
</evidence>
<organism evidence="9 10">
    <name type="scientific">Trichuris trichiura</name>
    <name type="common">Whipworm</name>
    <name type="synonym">Trichocephalus trichiurus</name>
    <dbReference type="NCBI Taxonomy" id="36087"/>
    <lineage>
        <taxon>Eukaryota</taxon>
        <taxon>Metazoa</taxon>
        <taxon>Ecdysozoa</taxon>
        <taxon>Nematoda</taxon>
        <taxon>Enoplea</taxon>
        <taxon>Dorylaimia</taxon>
        <taxon>Trichinellida</taxon>
        <taxon>Trichuridae</taxon>
        <taxon>Trichuris</taxon>
    </lineage>
</organism>
<feature type="region of interest" description="Disordered" evidence="6">
    <location>
        <begin position="533"/>
        <end position="570"/>
    </location>
</feature>
<dbReference type="OrthoDB" id="310853at2759"/>
<keyword evidence="3" id="KW-0539">Nucleus</keyword>
<keyword evidence="4" id="KW-0131">Cell cycle</keyword>
<dbReference type="GO" id="GO:0003677">
    <property type="term" value="F:DNA binding"/>
    <property type="evidence" value="ECO:0007669"/>
    <property type="project" value="TreeGrafter"/>
</dbReference>
<evidence type="ECO:0000256" key="3">
    <source>
        <dbReference type="ARBA" id="ARBA00023242"/>
    </source>
</evidence>
<dbReference type="GO" id="GO:0000076">
    <property type="term" value="P:DNA replication checkpoint signaling"/>
    <property type="evidence" value="ECO:0007669"/>
    <property type="project" value="TreeGrafter"/>
</dbReference>
<evidence type="ECO:0000256" key="4">
    <source>
        <dbReference type="ARBA" id="ARBA00023306"/>
    </source>
</evidence>
<dbReference type="GO" id="GO:0006281">
    <property type="term" value="P:DNA repair"/>
    <property type="evidence" value="ECO:0007669"/>
    <property type="project" value="TreeGrafter"/>
</dbReference>
<dbReference type="AlphaFoldDB" id="A0A077ZD48"/>
<evidence type="ECO:0000256" key="1">
    <source>
        <dbReference type="ARBA" id="ARBA00004123"/>
    </source>
</evidence>
<evidence type="ECO:0000256" key="6">
    <source>
        <dbReference type="SAM" id="MobiDB-lite"/>
    </source>
</evidence>
<dbReference type="PANTHER" id="PTHR22940:SF4">
    <property type="entry name" value="PROTEIN TIMELESS HOMOLOG"/>
    <property type="match status" value="1"/>
</dbReference>